<keyword evidence="3" id="KW-1185">Reference proteome</keyword>
<gene>
    <name evidence="2" type="ORF">V5O48_004115</name>
</gene>
<name>A0ABR3FQZ9_9AGAR</name>
<comment type="caution">
    <text evidence="2">The sequence shown here is derived from an EMBL/GenBank/DDBJ whole genome shotgun (WGS) entry which is preliminary data.</text>
</comment>
<dbReference type="InterPro" id="IPR036249">
    <property type="entry name" value="Thioredoxin-like_sf"/>
</dbReference>
<dbReference type="InterPro" id="IPR013766">
    <property type="entry name" value="Thioredoxin_domain"/>
</dbReference>
<dbReference type="PANTHER" id="PTHR45663">
    <property type="entry name" value="GEO12009P1"/>
    <property type="match status" value="1"/>
</dbReference>
<dbReference type="CDD" id="cd02947">
    <property type="entry name" value="TRX_family"/>
    <property type="match status" value="1"/>
</dbReference>
<dbReference type="Gene3D" id="3.40.30.10">
    <property type="entry name" value="Glutaredoxin"/>
    <property type="match status" value="1"/>
</dbReference>
<evidence type="ECO:0000313" key="2">
    <source>
        <dbReference type="EMBL" id="KAL0577879.1"/>
    </source>
</evidence>
<sequence length="159" mass="17503">MILPSHLKSGLRALHLPSKTLKPHQSLPSFTSKRSFAASARRRDYHPNASFATFSEQVASEKSKGRLVLVDFYAEWCKPCHMLSPILKSIATDPDIKSGTGLPVDVLTIDTETSEGFELGQRYKVRALPTVIAFQEGKSVMQFVGALPESGVKDFLAKL</sequence>
<dbReference type="Proteomes" id="UP001465976">
    <property type="component" value="Unassembled WGS sequence"/>
</dbReference>
<evidence type="ECO:0000259" key="1">
    <source>
        <dbReference type="PROSITE" id="PS51352"/>
    </source>
</evidence>
<dbReference type="PROSITE" id="PS51352">
    <property type="entry name" value="THIOREDOXIN_2"/>
    <property type="match status" value="1"/>
</dbReference>
<dbReference type="EMBL" id="JBAHYK010000132">
    <property type="protein sequence ID" value="KAL0577879.1"/>
    <property type="molecule type" value="Genomic_DNA"/>
</dbReference>
<feature type="domain" description="Thioredoxin" evidence="1">
    <location>
        <begin position="21"/>
        <end position="159"/>
    </location>
</feature>
<organism evidence="2 3">
    <name type="scientific">Marasmius crinis-equi</name>
    <dbReference type="NCBI Taxonomy" id="585013"/>
    <lineage>
        <taxon>Eukaryota</taxon>
        <taxon>Fungi</taxon>
        <taxon>Dikarya</taxon>
        <taxon>Basidiomycota</taxon>
        <taxon>Agaricomycotina</taxon>
        <taxon>Agaricomycetes</taxon>
        <taxon>Agaricomycetidae</taxon>
        <taxon>Agaricales</taxon>
        <taxon>Marasmiineae</taxon>
        <taxon>Marasmiaceae</taxon>
        <taxon>Marasmius</taxon>
    </lineage>
</organism>
<dbReference type="SUPFAM" id="SSF52833">
    <property type="entry name" value="Thioredoxin-like"/>
    <property type="match status" value="1"/>
</dbReference>
<accession>A0ABR3FQZ9</accession>
<reference evidence="2 3" key="1">
    <citation type="submission" date="2024-02" db="EMBL/GenBank/DDBJ databases">
        <title>A draft genome for the cacao thread blight pathogen Marasmius crinis-equi.</title>
        <authorList>
            <person name="Cohen S.P."/>
            <person name="Baruah I.K."/>
            <person name="Amoako-Attah I."/>
            <person name="Bukari Y."/>
            <person name="Meinhardt L.W."/>
            <person name="Bailey B.A."/>
        </authorList>
    </citation>
    <scope>NUCLEOTIDE SEQUENCE [LARGE SCALE GENOMIC DNA]</scope>
    <source>
        <strain evidence="2 3">GH-76</strain>
    </source>
</reference>
<protein>
    <recommendedName>
        <fullName evidence="1">Thioredoxin domain-containing protein</fullName>
    </recommendedName>
</protein>
<dbReference type="Pfam" id="PF00085">
    <property type="entry name" value="Thioredoxin"/>
    <property type="match status" value="1"/>
</dbReference>
<dbReference type="PRINTS" id="PR00421">
    <property type="entry name" value="THIOREDOXIN"/>
</dbReference>
<dbReference type="PANTHER" id="PTHR45663:SF11">
    <property type="entry name" value="GEO12009P1"/>
    <property type="match status" value="1"/>
</dbReference>
<evidence type="ECO:0000313" key="3">
    <source>
        <dbReference type="Proteomes" id="UP001465976"/>
    </source>
</evidence>
<proteinExistence type="predicted"/>